<organism evidence="2">
    <name type="scientific">bioreactor metagenome</name>
    <dbReference type="NCBI Taxonomy" id="1076179"/>
    <lineage>
        <taxon>unclassified sequences</taxon>
        <taxon>metagenomes</taxon>
        <taxon>ecological metagenomes</taxon>
    </lineage>
</organism>
<dbReference type="Pfam" id="PF02374">
    <property type="entry name" value="ArsA_ATPase"/>
    <property type="match status" value="1"/>
</dbReference>
<proteinExistence type="predicted"/>
<sequence length="65" mass="7647">MVVANLIIPEEQAITPFFRNRRNMQEKYLREINGDFKNSELVIVPMYDKEIRGIDMLSKIGNSIF</sequence>
<dbReference type="InterPro" id="IPR027417">
    <property type="entry name" value="P-loop_NTPase"/>
</dbReference>
<accession>A0A645H0P2</accession>
<dbReference type="AlphaFoldDB" id="A0A645H0P2"/>
<name>A0A645H0P2_9ZZZZ</name>
<dbReference type="InterPro" id="IPR025723">
    <property type="entry name" value="ArsA/GET3_ATPase-like"/>
</dbReference>
<gene>
    <name evidence="2" type="ORF">SDC9_179347</name>
</gene>
<protein>
    <recommendedName>
        <fullName evidence="1">ArsA/GET3 Anion-transporting ATPase-like domain-containing protein</fullName>
    </recommendedName>
</protein>
<dbReference type="EMBL" id="VSSQ01083593">
    <property type="protein sequence ID" value="MPN31872.1"/>
    <property type="molecule type" value="Genomic_DNA"/>
</dbReference>
<evidence type="ECO:0000259" key="1">
    <source>
        <dbReference type="Pfam" id="PF02374"/>
    </source>
</evidence>
<dbReference type="Gene3D" id="3.40.50.300">
    <property type="entry name" value="P-loop containing nucleotide triphosphate hydrolases"/>
    <property type="match status" value="1"/>
</dbReference>
<evidence type="ECO:0000313" key="2">
    <source>
        <dbReference type="EMBL" id="MPN31872.1"/>
    </source>
</evidence>
<feature type="domain" description="ArsA/GET3 Anion-transporting ATPase-like" evidence="1">
    <location>
        <begin position="1"/>
        <end position="64"/>
    </location>
</feature>
<reference evidence="2" key="1">
    <citation type="submission" date="2019-08" db="EMBL/GenBank/DDBJ databases">
        <authorList>
            <person name="Kucharzyk K."/>
            <person name="Murdoch R.W."/>
            <person name="Higgins S."/>
            <person name="Loffler F."/>
        </authorList>
    </citation>
    <scope>NUCLEOTIDE SEQUENCE</scope>
</reference>
<comment type="caution">
    <text evidence="2">The sequence shown here is derived from an EMBL/GenBank/DDBJ whole genome shotgun (WGS) entry which is preliminary data.</text>
</comment>